<organism evidence="7">
    <name type="scientific">Timema genevievae</name>
    <name type="common">Walking stick</name>
    <dbReference type="NCBI Taxonomy" id="629358"/>
    <lineage>
        <taxon>Eukaryota</taxon>
        <taxon>Metazoa</taxon>
        <taxon>Ecdysozoa</taxon>
        <taxon>Arthropoda</taxon>
        <taxon>Hexapoda</taxon>
        <taxon>Insecta</taxon>
        <taxon>Pterygota</taxon>
        <taxon>Neoptera</taxon>
        <taxon>Polyneoptera</taxon>
        <taxon>Phasmatodea</taxon>
        <taxon>Timematodea</taxon>
        <taxon>Timematoidea</taxon>
        <taxon>Timematidae</taxon>
        <taxon>Timema</taxon>
    </lineage>
</organism>
<dbReference type="EMBL" id="OE843360">
    <property type="protein sequence ID" value="CAD7602935.1"/>
    <property type="molecule type" value="Genomic_DNA"/>
</dbReference>
<comment type="similarity">
    <text evidence="2">Belongs to the YIP1 family.</text>
</comment>
<evidence type="ECO:0000256" key="5">
    <source>
        <dbReference type="ARBA" id="ARBA00023136"/>
    </source>
</evidence>
<keyword evidence="3 6" id="KW-0812">Transmembrane</keyword>
<dbReference type="AlphaFoldDB" id="A0A7R9K419"/>
<dbReference type="PANTHER" id="PTHR21236">
    <property type="entry name" value="GOLGI MEMBRANE PROTEIN YIP1"/>
    <property type="match status" value="1"/>
</dbReference>
<feature type="transmembrane region" description="Helical" evidence="6">
    <location>
        <begin position="110"/>
        <end position="131"/>
    </location>
</feature>
<dbReference type="GO" id="GO:0006888">
    <property type="term" value="P:endoplasmic reticulum to Golgi vesicle-mediated transport"/>
    <property type="evidence" value="ECO:0007669"/>
    <property type="project" value="InterPro"/>
</dbReference>
<reference evidence="7" key="1">
    <citation type="submission" date="2020-11" db="EMBL/GenBank/DDBJ databases">
        <authorList>
            <person name="Tran Van P."/>
        </authorList>
    </citation>
    <scope>NUCLEOTIDE SEQUENCE</scope>
</reference>
<dbReference type="InterPro" id="IPR045231">
    <property type="entry name" value="Yip1/4-like"/>
</dbReference>
<dbReference type="GO" id="GO:0016020">
    <property type="term" value="C:membrane"/>
    <property type="evidence" value="ECO:0007669"/>
    <property type="project" value="UniProtKB-SubCell"/>
</dbReference>
<name>A0A7R9K419_TIMGE</name>
<evidence type="ECO:0000256" key="3">
    <source>
        <dbReference type="ARBA" id="ARBA00022692"/>
    </source>
</evidence>
<evidence type="ECO:0000313" key="7">
    <source>
        <dbReference type="EMBL" id="CAD7602935.1"/>
    </source>
</evidence>
<evidence type="ECO:0000256" key="4">
    <source>
        <dbReference type="ARBA" id="ARBA00022989"/>
    </source>
</evidence>
<comment type="subcellular location">
    <subcellularLocation>
        <location evidence="1">Membrane</location>
        <topology evidence="1">Multi-pass membrane protein</topology>
    </subcellularLocation>
</comment>
<evidence type="ECO:0000256" key="1">
    <source>
        <dbReference type="ARBA" id="ARBA00004141"/>
    </source>
</evidence>
<dbReference type="PANTHER" id="PTHR21236:SF1">
    <property type="entry name" value="PROTEIN YIPF6"/>
    <property type="match status" value="1"/>
</dbReference>
<gene>
    <name evidence="7" type="ORF">TGEB3V08_LOCUS8551</name>
</gene>
<keyword evidence="4 6" id="KW-1133">Transmembrane helix</keyword>
<dbReference type="GO" id="GO:0005802">
    <property type="term" value="C:trans-Golgi network"/>
    <property type="evidence" value="ECO:0007669"/>
    <property type="project" value="TreeGrafter"/>
</dbReference>
<feature type="transmembrane region" description="Helical" evidence="6">
    <location>
        <begin position="171"/>
        <end position="188"/>
    </location>
</feature>
<sequence length="193" mass="21872">MDYEVVVLSITGDLEELQPDGMFEDFGGSVEGDMTVPNQQRNQQLGKPEFNTLDEPIRDTVLRDLKAVGVKFYHVLYPKEKKSLLKEWDLWGPLLLCTFMAISFFQSVCVLGYCLLPTTIALIVCRIILLVEQTTFLFIVRFVATMIGFGWATFASMVFLGDSQPAGRKALAVYPMFLFYFVISWLVISHSTT</sequence>
<keyword evidence="5 6" id="KW-0472">Membrane</keyword>
<evidence type="ECO:0000256" key="2">
    <source>
        <dbReference type="ARBA" id="ARBA00010596"/>
    </source>
</evidence>
<feature type="transmembrane region" description="Helical" evidence="6">
    <location>
        <begin position="138"/>
        <end position="159"/>
    </location>
</feature>
<proteinExistence type="inferred from homology"/>
<evidence type="ECO:0000256" key="6">
    <source>
        <dbReference type="SAM" id="Phobius"/>
    </source>
</evidence>
<protein>
    <recommendedName>
        <fullName evidence="8">Protein YIPF</fullName>
    </recommendedName>
</protein>
<accession>A0A7R9K419</accession>
<evidence type="ECO:0008006" key="8">
    <source>
        <dbReference type="Google" id="ProtNLM"/>
    </source>
</evidence>